<dbReference type="InterPro" id="IPR052240">
    <property type="entry name" value="SAP_domain_ribonucleoprotein"/>
</dbReference>
<sequence length="181" mass="20900">MDPSKLKVEELRKELRSRNLDTSGLKQALVERLENALLEEKKNETVRATLSSGPSETTNFPKQRELRGEHPPETSSVEGVRTTNEELEALEEKRRKRAERFGVPYVPSKEYLEQKKLLRARRFGEQLNAEPEDSSKIEEKKRKRAERFGLPSTKIPDKLSKQVSQINQTLQTSKNSQRQVS</sequence>
<dbReference type="Pfam" id="PF02037">
    <property type="entry name" value="SAP"/>
    <property type="match status" value="1"/>
</dbReference>
<organism evidence="5 6">
    <name type="scientific">Galdieria yellowstonensis</name>
    <dbReference type="NCBI Taxonomy" id="3028027"/>
    <lineage>
        <taxon>Eukaryota</taxon>
        <taxon>Rhodophyta</taxon>
        <taxon>Bangiophyceae</taxon>
        <taxon>Galdieriales</taxon>
        <taxon>Galdieriaceae</taxon>
        <taxon>Galdieria</taxon>
    </lineage>
</organism>
<dbReference type="Gene3D" id="1.10.720.30">
    <property type="entry name" value="SAP domain"/>
    <property type="match status" value="1"/>
</dbReference>
<comment type="similarity">
    <text evidence="2">Belongs to the SAP domain-containing ribonucleoprotein family.</text>
</comment>
<feature type="region of interest" description="Disordered" evidence="3">
    <location>
        <begin position="123"/>
        <end position="181"/>
    </location>
</feature>
<feature type="domain" description="SAP" evidence="4">
    <location>
        <begin position="3"/>
        <end position="37"/>
    </location>
</feature>
<feature type="region of interest" description="Disordered" evidence="3">
    <location>
        <begin position="41"/>
        <end position="86"/>
    </location>
</feature>
<evidence type="ECO:0000256" key="3">
    <source>
        <dbReference type="SAM" id="MobiDB-lite"/>
    </source>
</evidence>
<feature type="compositionally biased region" description="Basic and acidic residues" evidence="3">
    <location>
        <begin position="62"/>
        <end position="72"/>
    </location>
</feature>
<dbReference type="AlphaFoldDB" id="A0AAV9I927"/>
<comment type="caution">
    <text evidence="5">The sequence shown here is derived from an EMBL/GenBank/DDBJ whole genome shotgun (WGS) entry which is preliminary data.</text>
</comment>
<keyword evidence="1" id="KW-0597">Phosphoprotein</keyword>
<feature type="compositionally biased region" description="Polar residues" evidence="3">
    <location>
        <begin position="46"/>
        <end position="61"/>
    </location>
</feature>
<dbReference type="PANTHER" id="PTHR46551:SF1">
    <property type="entry name" value="SAP DOMAIN-CONTAINING RIBONUCLEOPROTEIN"/>
    <property type="match status" value="1"/>
</dbReference>
<dbReference type="EMBL" id="JANCYU010000020">
    <property type="protein sequence ID" value="KAK4523746.1"/>
    <property type="molecule type" value="Genomic_DNA"/>
</dbReference>
<evidence type="ECO:0000256" key="2">
    <source>
        <dbReference type="ARBA" id="ARBA00046328"/>
    </source>
</evidence>
<dbReference type="SUPFAM" id="SSF68906">
    <property type="entry name" value="SAP domain"/>
    <property type="match status" value="1"/>
</dbReference>
<name>A0AAV9I927_9RHOD</name>
<protein>
    <recommendedName>
        <fullName evidence="4">SAP domain-containing protein</fullName>
    </recommendedName>
</protein>
<dbReference type="PANTHER" id="PTHR46551">
    <property type="entry name" value="SAP DOMAIN-CONTAINING RIBONUCLEOPROTEIN"/>
    <property type="match status" value="1"/>
</dbReference>
<evidence type="ECO:0000256" key="1">
    <source>
        <dbReference type="ARBA" id="ARBA00022553"/>
    </source>
</evidence>
<reference evidence="5 6" key="1">
    <citation type="submission" date="2022-07" db="EMBL/GenBank/DDBJ databases">
        <title>Genome-wide signatures of adaptation to extreme environments.</title>
        <authorList>
            <person name="Cho C.H."/>
            <person name="Yoon H.S."/>
        </authorList>
    </citation>
    <scope>NUCLEOTIDE SEQUENCE [LARGE SCALE GENOMIC DNA]</scope>
    <source>
        <strain evidence="5 6">108.79 E11</strain>
    </source>
</reference>
<evidence type="ECO:0000259" key="4">
    <source>
        <dbReference type="PROSITE" id="PS50800"/>
    </source>
</evidence>
<dbReference type="GO" id="GO:0005634">
    <property type="term" value="C:nucleus"/>
    <property type="evidence" value="ECO:0007669"/>
    <property type="project" value="TreeGrafter"/>
</dbReference>
<proteinExistence type="inferred from homology"/>
<evidence type="ECO:0000313" key="5">
    <source>
        <dbReference type="EMBL" id="KAK4523746.1"/>
    </source>
</evidence>
<gene>
    <name evidence="5" type="ORF">GAYE_SCF00G1642</name>
</gene>
<keyword evidence="6" id="KW-1185">Reference proteome</keyword>
<accession>A0AAV9I927</accession>
<dbReference type="PROSITE" id="PS50800">
    <property type="entry name" value="SAP"/>
    <property type="match status" value="1"/>
</dbReference>
<evidence type="ECO:0000313" key="6">
    <source>
        <dbReference type="Proteomes" id="UP001300502"/>
    </source>
</evidence>
<dbReference type="GO" id="GO:0016973">
    <property type="term" value="P:poly(A)+ mRNA export from nucleus"/>
    <property type="evidence" value="ECO:0007669"/>
    <property type="project" value="TreeGrafter"/>
</dbReference>
<dbReference type="InterPro" id="IPR003034">
    <property type="entry name" value="SAP_dom"/>
</dbReference>
<dbReference type="Proteomes" id="UP001300502">
    <property type="component" value="Unassembled WGS sequence"/>
</dbReference>
<feature type="compositionally biased region" description="Polar residues" evidence="3">
    <location>
        <begin position="161"/>
        <end position="181"/>
    </location>
</feature>
<dbReference type="SMART" id="SM00513">
    <property type="entry name" value="SAP"/>
    <property type="match status" value="1"/>
</dbReference>
<dbReference type="InterPro" id="IPR036361">
    <property type="entry name" value="SAP_dom_sf"/>
</dbReference>